<organism evidence="2 3">
    <name type="scientific">Poseidonocella pacifica</name>
    <dbReference type="NCBI Taxonomy" id="871651"/>
    <lineage>
        <taxon>Bacteria</taxon>
        <taxon>Pseudomonadati</taxon>
        <taxon>Pseudomonadota</taxon>
        <taxon>Alphaproteobacteria</taxon>
        <taxon>Rhodobacterales</taxon>
        <taxon>Roseobacteraceae</taxon>
        <taxon>Poseidonocella</taxon>
    </lineage>
</organism>
<gene>
    <name evidence="2" type="ORF">SAMN05421688_3090</name>
</gene>
<dbReference type="Pfam" id="PF07433">
    <property type="entry name" value="DUF1513"/>
    <property type="match status" value="1"/>
</dbReference>
<dbReference type="Proteomes" id="UP000198796">
    <property type="component" value="Unassembled WGS sequence"/>
</dbReference>
<keyword evidence="3" id="KW-1185">Reference proteome</keyword>
<dbReference type="EMBL" id="FOJU01000005">
    <property type="protein sequence ID" value="SFB12653.1"/>
    <property type="molecule type" value="Genomic_DNA"/>
</dbReference>
<proteinExistence type="predicted"/>
<sequence>MTTRRGFLASLAAAATLPRASWADMGAPAFLGVARVASGAYSLYGLDAEGSDLFAIPLPARGHAAAAHPTAPEAVVFARRPGRFALVLDCATGGVTHRLDAPPGRHFYGHGAFIAEGQILCTTENHIDSGEGRIGLWSRAEGWRRIGEFATGGIGPHDLKRLDGDVLVVANGGIRTHPDHGRDKLNLETMRPSLAYVDPDGALLDQVELPSALHQNSIRHLAVGRSGTVAFAMQWQGAPTDAIPLLGIHRRGTTPVLGKAPPEELRAMKGYAGSIAIDAGGRIAITSPRGGRVQTFGADGAFLDAYERADVCGVASHGAGFVISDGLGGLSFLLEAPVALRRAADRAWDNHLVPLV</sequence>
<dbReference type="PROSITE" id="PS51318">
    <property type="entry name" value="TAT"/>
    <property type="match status" value="1"/>
</dbReference>
<dbReference type="SUPFAM" id="SSF63829">
    <property type="entry name" value="Calcium-dependent phosphotriesterase"/>
    <property type="match status" value="1"/>
</dbReference>
<name>A0A1I0YKG5_9RHOB</name>
<accession>A0A1I0YKG5</accession>
<feature type="signal peptide" evidence="1">
    <location>
        <begin position="1"/>
        <end position="23"/>
    </location>
</feature>
<dbReference type="OrthoDB" id="5624218at2"/>
<dbReference type="RefSeq" id="WP_092066484.1">
    <property type="nucleotide sequence ID" value="NZ_FOJU01000005.1"/>
</dbReference>
<dbReference type="InterPro" id="IPR006311">
    <property type="entry name" value="TAT_signal"/>
</dbReference>
<protein>
    <recommendedName>
        <fullName evidence="4">Twin-arginine translocation pathway signal</fullName>
    </recommendedName>
</protein>
<evidence type="ECO:0000256" key="1">
    <source>
        <dbReference type="SAM" id="SignalP"/>
    </source>
</evidence>
<feature type="chain" id="PRO_5011686751" description="Twin-arginine translocation pathway signal" evidence="1">
    <location>
        <begin position="24"/>
        <end position="356"/>
    </location>
</feature>
<reference evidence="2 3" key="1">
    <citation type="submission" date="2016-10" db="EMBL/GenBank/DDBJ databases">
        <authorList>
            <person name="de Groot N.N."/>
        </authorList>
    </citation>
    <scope>NUCLEOTIDE SEQUENCE [LARGE SCALE GENOMIC DNA]</scope>
    <source>
        <strain evidence="2 3">DSM 29316</strain>
    </source>
</reference>
<dbReference type="STRING" id="871651.SAMN05421688_3090"/>
<evidence type="ECO:0000313" key="3">
    <source>
        <dbReference type="Proteomes" id="UP000198796"/>
    </source>
</evidence>
<dbReference type="PIRSF" id="PIRSF028101">
    <property type="entry name" value="UCP028101"/>
    <property type="match status" value="1"/>
</dbReference>
<evidence type="ECO:0008006" key="4">
    <source>
        <dbReference type="Google" id="ProtNLM"/>
    </source>
</evidence>
<dbReference type="AlphaFoldDB" id="A0A1I0YKG5"/>
<dbReference type="InterPro" id="IPR008311">
    <property type="entry name" value="UCP028101"/>
</dbReference>
<keyword evidence="1" id="KW-0732">Signal</keyword>
<evidence type="ECO:0000313" key="2">
    <source>
        <dbReference type="EMBL" id="SFB12653.1"/>
    </source>
</evidence>